<comment type="cofactor">
    <cofactor evidence="1">
        <name>pantetheine 4'-phosphate</name>
        <dbReference type="ChEBI" id="CHEBI:47942"/>
    </cofactor>
</comment>
<feature type="domain" description="Carrier" evidence="6">
    <location>
        <begin position="1407"/>
        <end position="1481"/>
    </location>
</feature>
<dbReference type="InterPro" id="IPR020806">
    <property type="entry name" value="PKS_PP-bd"/>
</dbReference>
<feature type="region of interest" description="Disordered" evidence="5">
    <location>
        <begin position="2518"/>
        <end position="2550"/>
    </location>
</feature>
<dbReference type="Pfam" id="PF00501">
    <property type="entry name" value="AMP-binding"/>
    <property type="match status" value="2"/>
</dbReference>
<proteinExistence type="predicted"/>
<evidence type="ECO:0000256" key="5">
    <source>
        <dbReference type="SAM" id="MobiDB-lite"/>
    </source>
</evidence>
<dbReference type="CDD" id="cd05930">
    <property type="entry name" value="A_NRPS"/>
    <property type="match status" value="1"/>
</dbReference>
<dbReference type="PROSITE" id="PS00012">
    <property type="entry name" value="PHOSPHOPANTETHEINE"/>
    <property type="match status" value="1"/>
</dbReference>
<dbReference type="NCBIfam" id="NF003417">
    <property type="entry name" value="PRK04813.1"/>
    <property type="match status" value="5"/>
</dbReference>
<keyword evidence="3" id="KW-0597">Phosphoprotein</keyword>
<feature type="region of interest" description="Disordered" evidence="5">
    <location>
        <begin position="2985"/>
        <end position="3116"/>
    </location>
</feature>
<evidence type="ECO:0000259" key="6">
    <source>
        <dbReference type="PROSITE" id="PS50075"/>
    </source>
</evidence>
<dbReference type="SMART" id="SM00823">
    <property type="entry name" value="PKS_PP"/>
    <property type="match status" value="2"/>
</dbReference>
<name>A0ABV8T2N9_9GAMM</name>
<feature type="compositionally biased region" description="Polar residues" evidence="5">
    <location>
        <begin position="3045"/>
        <end position="3074"/>
    </location>
</feature>
<dbReference type="SUPFAM" id="SSF56801">
    <property type="entry name" value="Acetyl-CoA synthetase-like"/>
    <property type="match status" value="2"/>
</dbReference>
<dbReference type="SUPFAM" id="SSF53335">
    <property type="entry name" value="S-adenosyl-L-methionine-dependent methyltransferases"/>
    <property type="match status" value="1"/>
</dbReference>
<evidence type="ECO:0000256" key="2">
    <source>
        <dbReference type="ARBA" id="ARBA00022450"/>
    </source>
</evidence>
<sequence>MLNDQGHAIAQRFAALTPEARRGFLAKLQANDFDFAEIPIVATPRAASVPMSYAQARQWFLWQVDRSSTAYHMTRLLRLQGTLDVNALCSAFTELSERHEALRTTFRVATNGTTEQLISPTSTLQVARFALSEAHAREQAQRIASAPFDLTTGPLFRVVLFELSATDHLLLVVMHHIVSDGWSMQLIVDEFVQLYRAHVAGTMPELPPLPIQYADFATWQRNWLEAGERDRQLAYWRTRLGEEHPVLQLPTDRPRPSQPSYRAAQHAFDLPVSLVHELQQRARQQRATLFTVLLAGLQTLLHRYTGQSDVRVGMTNANRHRPETQRIVGFFVNTQVLRAQIDGRMKLTDLLEQVRSAVLEAQAHQDLPFEQLVEALQPRREQGHQPLFQILMDHQRKDYRQLAELPGLTLEREPLGEQQALFELWVNSVEHADGRVSVRFSYAADLFDADTIERLGRHYLSVLRAFASEPQQRVGDIVLLDAAERDQLRAWDVQQHFPVPLPVHRMIEAQAARRPRAVAFCFNDCELSYGELNRRANRLAHRLIALGVKPETRVGIAVERSPEMIVGLLGILKAGGAYVPMDPAYPLERLNYLMTDSGIELLLTQSAGRIESGTVATLHLDTLDLTDEPEDNPAVHIHADQLAYIIYTSGSTGRPKGAQLTHRNVARLLHATQAWFQFDEHDVWTLFHSYAFDFSVWEMFGALCYGGRLVGVPFEVSRSPADFLALLEQQRVTVLNQTPSAFKQLLQVPALYSSALSLRLVIFGGEALDPRSLRPWLERFGDRPTRLVNMYGITETTVHVTYRPITLQDLPAPRSPIGEPIPDLGLRVLDADLNPVPKGMAGELYVAGDGLARGYLHRAGLTSERFIADPASANGERLYRTGDRVRRANDGQLEYLGRNDHQVKVRGFRVEVGEIEAQLLAMPEVGEAAVLVQDHEGDKRLLAYVVPSAATGQTQPDELVSQWQSVFDETYAGEAIAPSFRGWNSSYTDRPIPEDQMREWLDRTVDRILSLDPQRVLEIGCGVGLIVQQLAPRVPTYVGTDLSARAVMDLRAWIALQPSLAHVQVRQAEGRDFDGIETGGFDTVVLNSVAQYLPDADYLLDVLRGAARAVTRNGRLFIGDLRHLAHRPMFHTSVQLAKASAQTTVRQLHSRIDRAVAHDKELVLDPAFFHAGARALGMDGVEILLKRGRADNELTNYRYDVVLQGRSHVEPAPAVLDENHSDLLEQLAQYLKARRPDSLALPSVPNLRLSRDLAAYRLVQASDPRTTVGELLAQLSRAAPSGIDPEDVWALGDAHGYYVKISWTPDRSDGAFDVEFTTRDALRTHETSVTPGELPAQWRSWASDPVRASFLQQLGTRLRERLLETLPGYMVPARLMVLDRLPLTAHGKLDRHALPAPEYASTGNYEPPRGEVETQLISIWADVLGLERIGRHDNFFELGGDSILSLQIVARARAAGWSMTPKQLFEHQTPAQLVTVIERIGLGNEASESTPVGAVPLLPIQAWFFERDIPARHHWNQAVLLSPRELIDRPALATALAAVVQHHDSLRLCFSQDEAGVWRQAYTEHVACDELAWFREAADTSDVERVCAEAQRSLALSVAPLLRAVVITMKDGSERLLLVVHHLVVDGVSWRILLEDLQRAYRQLRSNQAVALPAKTASYQQWTRELQRYAVDHADQLTFWCQDPGASTPLVCDEPQGRNTAADQACLTVQLDRERTQALLSAVPAAYRTQINDVLLTALARALGQWSGASRLTIDLEGHGREDLFEGINLSRTVGWFTTLHPVLLDWQGEPGAALKRVKETLRAVPDKGIGYGALKYFGSPEQRQALVAMPAAQVVFNYLGQFDGSFDDTNAWLPAAESPGATMDARSPRAHEFAINGRIYDGQLRLNVYYSERRWRQASVRAWVDLLRTELESLIDHCTSGAMGLTPSDVLLAQLSQQELDALPVPARFIDDLYPLTGLQQGLLFHSLKDPQHSAYINQLRVDIDGLDVARFRAAWQTAMERHEILRTGFLHEREKPLQWVSRNAMLPFVVEDCLLADVDARARQERATAFDFARAPLMRLLLLRIGPRRYHFIWTRHHLLLDGWSTAQLIGEVLHDYHGRTLPPLRTRYRDYFGWLQTRDWQATRDYWSSRVKVLEEPTRLVDALPTRSISQGYAAYMQRLDAADTRRLLELARRERVTLNTVVQGAWAILLSRYTQRMYVTFGATTSGRPAELAGVERLVGLFINTFPVVVPTHPELRVGEWLRELQAQNLASREHEHAPLRDIQRWAALGQALFDTLLVFQNYPVDQALRQSDDASLRFEQVQFDNGNHYPLTVRPHLDGRQALSIEYLHDAAQVSVEAVQSIARQLQELLVALAEQTLREPALRLGELQLSAQTPALRGEEVRFAASDVLSLWSQVSVREATKIALQAGERSLTFAALDAISDRVAHQLRALGVGPEVRVGVHAERSLEFVIGVLAVWKAGGAYVPLDPALPAERLSYQLRDSGARVLLSVAEVSWAGEVPVVSLSAESEDAPAVSLHTEPEDAPAVSLHTEPEDAPAVSLHAESEDAPMVPLHAKPEDALRAPMHAESKAVPAVSLHAESEDAPMVALHAKPEDALRVPMHAESKAVPAVSLHAESEDAPAVSQHTDSKRAVAAPLEPGLWRTPHPGQAAYLIYTSGSTGQPKGVVVTHGSLANYVQGLLDRVAWPAEVQRLAMVSTVAADLGHTVLFGALCSGRTLHLIGAECAFDPDRFGEYLQRHQVQVLKIVPSHLQALLSAAEPSHVIPAHSLILGGEATPWSLLSQLQTLKPGCRVINHYGPTETTVGVLTQPAAQALRSAGTLPIGTPLPNIEGYILDAALNRVPAGVAGELYLGGAGLARGYEHRGGLTAERFIASPFNAGERLYRTGDRVKWLSDGAVEFLGRTDEQVKVRGYRVELQEIASVLKSQPGVREAVVIARDEQGHTQLVAYVVANAASTAAGQRIVPSKQAAESIQSISVPEHGAQSLQSTSSFEHGARSLQSTSSFEHGARSLQSTSPSERATESSPSTSPSEPAAQSSPLTLSSERATESSPSTLSSERAAQSSPSTLSLERGAESSPSILSSEHAAASSQSTSSSEHAAESSPSSSSEPATASSLDIAALRAALAKQLPDYMVPAAIVPLDALPLTGNGKLDRKALPAPGESTTARYEAPKGAVETTLAEIWREVLKQDRISRHDNFFELGGDSILTLQVMARISQRLQLQQPMRLPVRTIFEHPTLAGFASRVREWIEKAGHAEATPARAQRTGPVALSSMQRRLWLVDRLAEDEQERAAYNIATRLNITGALELDILKRVLQTLTNRHEILRATYQETDDGEPMMSIGEVPPLTIPVADLTALHPAEQQRQLQALCDSAARQPFDLTVAPIFRASVVALGEQRFVLNFVIHHIAFDGWSRGVLINEFVTLYRSLQTGEAVQLPSASFQYADYAAWHESYLESEAGLRSRKFWRMQLAKAPQRSTIPHDVSASGVVSREADVVRVELSAAHLRKLQLLARQCETSLFVVLLSAYFATLHEVCDSDDIIVGTDVAGRTHPQTQQTLGFFVNVVPLRSRRAGALTTVELIAAVHGMTMDAFEHQDVPFDQIVELAGIPRQRGRNPLLQTLFVLQNTPPVRFEIPGLKIEGDPQPVARSKFDVAVFASLRRGRLTASWVFASALYRRSTIERVSQTWSARLDRFIEHVDDRVAPALTQELS</sequence>
<organism evidence="7 8">
    <name type="scientific">Steroidobacter flavus</name>
    <dbReference type="NCBI Taxonomy" id="1842136"/>
    <lineage>
        <taxon>Bacteria</taxon>
        <taxon>Pseudomonadati</taxon>
        <taxon>Pseudomonadota</taxon>
        <taxon>Gammaproteobacteria</taxon>
        <taxon>Steroidobacterales</taxon>
        <taxon>Steroidobacteraceae</taxon>
        <taxon>Steroidobacter</taxon>
    </lineage>
</organism>
<dbReference type="Pfam" id="PF08242">
    <property type="entry name" value="Methyltransf_12"/>
    <property type="match status" value="1"/>
</dbReference>
<feature type="compositionally biased region" description="Polar residues" evidence="5">
    <location>
        <begin position="2989"/>
        <end position="3010"/>
    </location>
</feature>
<dbReference type="Gene3D" id="3.30.300.30">
    <property type="match status" value="4"/>
</dbReference>
<dbReference type="PANTHER" id="PTHR45527">
    <property type="entry name" value="NONRIBOSOMAL PEPTIDE SYNTHETASE"/>
    <property type="match status" value="1"/>
</dbReference>
<keyword evidence="8" id="KW-1185">Reference proteome</keyword>
<dbReference type="NCBIfam" id="TIGR01733">
    <property type="entry name" value="AA-adenyl-dom"/>
    <property type="match status" value="1"/>
</dbReference>
<dbReference type="PROSITE" id="PS00455">
    <property type="entry name" value="AMP_BINDING"/>
    <property type="match status" value="2"/>
</dbReference>
<evidence type="ECO:0000256" key="3">
    <source>
        <dbReference type="ARBA" id="ARBA00022553"/>
    </source>
</evidence>
<feature type="domain" description="Carrier" evidence="6">
    <location>
        <begin position="3175"/>
        <end position="3254"/>
    </location>
</feature>
<keyword evidence="2" id="KW-0596">Phosphopantetheine</keyword>
<dbReference type="InterPro" id="IPR036736">
    <property type="entry name" value="ACP-like_sf"/>
</dbReference>
<protein>
    <submittedName>
        <fullName evidence="7">Amino acid adenylation domain-containing protein</fullName>
    </submittedName>
</protein>
<evidence type="ECO:0000313" key="8">
    <source>
        <dbReference type="Proteomes" id="UP001595904"/>
    </source>
</evidence>
<dbReference type="InterPro" id="IPR001242">
    <property type="entry name" value="Condensation_dom"/>
</dbReference>
<dbReference type="InterPro" id="IPR029063">
    <property type="entry name" value="SAM-dependent_MTases_sf"/>
</dbReference>
<dbReference type="CDD" id="cd17643">
    <property type="entry name" value="A_NRPS_Cytc1-like"/>
    <property type="match status" value="1"/>
</dbReference>
<dbReference type="InterPro" id="IPR013217">
    <property type="entry name" value="Methyltransf_12"/>
</dbReference>
<dbReference type="InterPro" id="IPR020845">
    <property type="entry name" value="AMP-binding_CS"/>
</dbReference>
<dbReference type="CDD" id="cd02440">
    <property type="entry name" value="AdoMet_MTases"/>
    <property type="match status" value="1"/>
</dbReference>
<dbReference type="SUPFAM" id="SSF52777">
    <property type="entry name" value="CoA-dependent acyltransferases"/>
    <property type="match status" value="8"/>
</dbReference>
<dbReference type="CDD" id="cd19531">
    <property type="entry name" value="LCL_NRPS-like"/>
    <property type="match status" value="2"/>
</dbReference>
<dbReference type="Gene3D" id="3.40.50.12780">
    <property type="entry name" value="N-terminal domain of ligase-like"/>
    <property type="match status" value="2"/>
</dbReference>
<dbReference type="CDD" id="cd19543">
    <property type="entry name" value="DCL_NRPS"/>
    <property type="match status" value="1"/>
</dbReference>
<evidence type="ECO:0000256" key="1">
    <source>
        <dbReference type="ARBA" id="ARBA00001957"/>
    </source>
</evidence>
<dbReference type="InterPro" id="IPR010071">
    <property type="entry name" value="AA_adenyl_dom"/>
</dbReference>
<dbReference type="RefSeq" id="WP_380605092.1">
    <property type="nucleotide sequence ID" value="NZ_JBHSDU010000015.1"/>
</dbReference>
<dbReference type="PANTHER" id="PTHR45527:SF14">
    <property type="entry name" value="PLIPASTATIN SYNTHASE SUBUNIT B"/>
    <property type="match status" value="1"/>
</dbReference>
<dbReference type="Pfam" id="PF00550">
    <property type="entry name" value="PP-binding"/>
    <property type="match status" value="2"/>
</dbReference>
<evidence type="ECO:0000313" key="7">
    <source>
        <dbReference type="EMBL" id="MFC4314149.1"/>
    </source>
</evidence>
<reference evidence="8" key="1">
    <citation type="journal article" date="2019" name="Int. J. Syst. Evol. Microbiol.">
        <title>The Global Catalogue of Microorganisms (GCM) 10K type strain sequencing project: providing services to taxonomists for standard genome sequencing and annotation.</title>
        <authorList>
            <consortium name="The Broad Institute Genomics Platform"/>
            <consortium name="The Broad Institute Genome Sequencing Center for Infectious Disease"/>
            <person name="Wu L."/>
            <person name="Ma J."/>
        </authorList>
    </citation>
    <scope>NUCLEOTIDE SEQUENCE [LARGE SCALE GENOMIC DNA]</scope>
    <source>
        <strain evidence="8">CGMCC 1.10759</strain>
    </source>
</reference>
<gene>
    <name evidence="7" type="ORF">ACFPN2_34060</name>
</gene>
<dbReference type="Gene3D" id="3.40.50.150">
    <property type="entry name" value="Vaccinia Virus protein VP39"/>
    <property type="match status" value="1"/>
</dbReference>
<dbReference type="Gene3D" id="3.40.50.980">
    <property type="match status" value="2"/>
</dbReference>
<dbReference type="Gene3D" id="1.10.1200.10">
    <property type="entry name" value="ACP-like"/>
    <property type="match status" value="2"/>
</dbReference>
<dbReference type="Gene3D" id="3.30.559.10">
    <property type="entry name" value="Chloramphenicol acetyltransferase-like domain"/>
    <property type="match status" value="4"/>
</dbReference>
<dbReference type="InterPro" id="IPR010060">
    <property type="entry name" value="NRPS_synth"/>
</dbReference>
<dbReference type="InterPro" id="IPR000873">
    <property type="entry name" value="AMP-dep_synth/lig_dom"/>
</dbReference>
<dbReference type="SUPFAM" id="SSF47336">
    <property type="entry name" value="ACP-like"/>
    <property type="match status" value="2"/>
</dbReference>
<feature type="compositionally biased region" description="Low complexity" evidence="5">
    <location>
        <begin position="3087"/>
        <end position="3116"/>
    </location>
</feature>
<feature type="compositionally biased region" description="Low complexity" evidence="5">
    <location>
        <begin position="3019"/>
        <end position="3044"/>
    </location>
</feature>
<dbReference type="PROSITE" id="PS50075">
    <property type="entry name" value="CARRIER"/>
    <property type="match status" value="2"/>
</dbReference>
<dbReference type="InterPro" id="IPR023213">
    <property type="entry name" value="CAT-like_dom_sf"/>
</dbReference>
<dbReference type="EMBL" id="JBHSDU010000015">
    <property type="protein sequence ID" value="MFC4314149.1"/>
    <property type="molecule type" value="Genomic_DNA"/>
</dbReference>
<dbReference type="CDD" id="cd19534">
    <property type="entry name" value="E_NRPS"/>
    <property type="match status" value="1"/>
</dbReference>
<dbReference type="Pfam" id="PF00668">
    <property type="entry name" value="Condensation"/>
    <property type="match status" value="4"/>
</dbReference>
<dbReference type="Proteomes" id="UP001595904">
    <property type="component" value="Unassembled WGS sequence"/>
</dbReference>
<dbReference type="InterPro" id="IPR009081">
    <property type="entry name" value="PP-bd_ACP"/>
</dbReference>
<dbReference type="InterPro" id="IPR006162">
    <property type="entry name" value="Ppantetheine_attach_site"/>
</dbReference>
<dbReference type="NCBIfam" id="TIGR01720">
    <property type="entry name" value="NRPS-para261"/>
    <property type="match status" value="1"/>
</dbReference>
<dbReference type="Gene3D" id="3.30.559.30">
    <property type="entry name" value="Nonribosomal peptide synthetase, condensation domain"/>
    <property type="match status" value="4"/>
</dbReference>
<dbReference type="InterPro" id="IPR042099">
    <property type="entry name" value="ANL_N_sf"/>
</dbReference>
<evidence type="ECO:0000256" key="4">
    <source>
        <dbReference type="ARBA" id="ARBA00022737"/>
    </source>
</evidence>
<dbReference type="InterPro" id="IPR045851">
    <property type="entry name" value="AMP-bd_C_sf"/>
</dbReference>
<comment type="caution">
    <text evidence="7">The sequence shown here is derived from an EMBL/GenBank/DDBJ whole genome shotgun (WGS) entry which is preliminary data.</text>
</comment>
<keyword evidence="4" id="KW-0677">Repeat</keyword>
<accession>A0ABV8T2N9</accession>